<proteinExistence type="predicted"/>
<accession>A0A251TVG3</accession>
<name>A0A251TVG3_HELAN</name>
<feature type="transmembrane region" description="Helical" evidence="1">
    <location>
        <begin position="12"/>
        <end position="30"/>
    </location>
</feature>
<keyword evidence="1" id="KW-0812">Transmembrane</keyword>
<evidence type="ECO:0000256" key="1">
    <source>
        <dbReference type="SAM" id="Phobius"/>
    </source>
</evidence>
<dbReference type="AlphaFoldDB" id="A0A251TVG3"/>
<sequence>MHLVKRHFGNFLIINYIITIIIILSISRGLHVDLRIRFYEPDLLTDSLLLMGKPDLLMGKHR</sequence>
<keyword evidence="1" id="KW-0472">Membrane</keyword>
<evidence type="ECO:0000313" key="2">
    <source>
        <dbReference type="EMBL" id="OTG14576.1"/>
    </source>
</evidence>
<evidence type="ECO:0000313" key="3">
    <source>
        <dbReference type="Proteomes" id="UP000215914"/>
    </source>
</evidence>
<dbReference type="EMBL" id="CM007898">
    <property type="protein sequence ID" value="OTG14576.1"/>
    <property type="molecule type" value="Genomic_DNA"/>
</dbReference>
<dbReference type="Proteomes" id="UP000215914">
    <property type="component" value="Chromosome 9"/>
</dbReference>
<keyword evidence="1" id="KW-1133">Transmembrane helix</keyword>
<dbReference type="InParanoid" id="A0A251TVG3"/>
<protein>
    <submittedName>
        <fullName evidence="2">Uncharacterized protein</fullName>
    </submittedName>
</protein>
<reference evidence="3" key="1">
    <citation type="journal article" date="2017" name="Nature">
        <title>The sunflower genome provides insights into oil metabolism, flowering and Asterid evolution.</title>
        <authorList>
            <person name="Badouin H."/>
            <person name="Gouzy J."/>
            <person name="Grassa C.J."/>
            <person name="Murat F."/>
            <person name="Staton S.E."/>
            <person name="Cottret L."/>
            <person name="Lelandais-Briere C."/>
            <person name="Owens G.L."/>
            <person name="Carrere S."/>
            <person name="Mayjonade B."/>
            <person name="Legrand L."/>
            <person name="Gill N."/>
            <person name="Kane N.C."/>
            <person name="Bowers J.E."/>
            <person name="Hubner S."/>
            <person name="Bellec A."/>
            <person name="Berard A."/>
            <person name="Berges H."/>
            <person name="Blanchet N."/>
            <person name="Boniface M.C."/>
            <person name="Brunel D."/>
            <person name="Catrice O."/>
            <person name="Chaidir N."/>
            <person name="Claudel C."/>
            <person name="Donnadieu C."/>
            <person name="Faraut T."/>
            <person name="Fievet G."/>
            <person name="Helmstetter N."/>
            <person name="King M."/>
            <person name="Knapp S.J."/>
            <person name="Lai Z."/>
            <person name="Le Paslier M.C."/>
            <person name="Lippi Y."/>
            <person name="Lorenzon L."/>
            <person name="Mandel J.R."/>
            <person name="Marage G."/>
            <person name="Marchand G."/>
            <person name="Marquand E."/>
            <person name="Bret-Mestries E."/>
            <person name="Morien E."/>
            <person name="Nambeesan S."/>
            <person name="Nguyen T."/>
            <person name="Pegot-Espagnet P."/>
            <person name="Pouilly N."/>
            <person name="Raftis F."/>
            <person name="Sallet E."/>
            <person name="Schiex T."/>
            <person name="Thomas J."/>
            <person name="Vandecasteele C."/>
            <person name="Vares D."/>
            <person name="Vear F."/>
            <person name="Vautrin S."/>
            <person name="Crespi M."/>
            <person name="Mangin B."/>
            <person name="Burke J.M."/>
            <person name="Salse J."/>
            <person name="Munos S."/>
            <person name="Vincourt P."/>
            <person name="Rieseberg L.H."/>
            <person name="Langlade N.B."/>
        </authorList>
    </citation>
    <scope>NUCLEOTIDE SEQUENCE [LARGE SCALE GENOMIC DNA]</scope>
    <source>
        <strain evidence="3">cv. SF193</strain>
    </source>
</reference>
<keyword evidence="3" id="KW-1185">Reference proteome</keyword>
<gene>
    <name evidence="2" type="ORF">HannXRQ_Chr09g0250971</name>
</gene>
<organism evidence="2 3">
    <name type="scientific">Helianthus annuus</name>
    <name type="common">Common sunflower</name>
    <dbReference type="NCBI Taxonomy" id="4232"/>
    <lineage>
        <taxon>Eukaryota</taxon>
        <taxon>Viridiplantae</taxon>
        <taxon>Streptophyta</taxon>
        <taxon>Embryophyta</taxon>
        <taxon>Tracheophyta</taxon>
        <taxon>Spermatophyta</taxon>
        <taxon>Magnoliopsida</taxon>
        <taxon>eudicotyledons</taxon>
        <taxon>Gunneridae</taxon>
        <taxon>Pentapetalae</taxon>
        <taxon>asterids</taxon>
        <taxon>campanulids</taxon>
        <taxon>Asterales</taxon>
        <taxon>Asteraceae</taxon>
        <taxon>Asteroideae</taxon>
        <taxon>Heliantheae alliance</taxon>
        <taxon>Heliantheae</taxon>
        <taxon>Helianthus</taxon>
    </lineage>
</organism>